<comment type="caution">
    <text evidence="4">The sequence shown here is derived from an EMBL/GenBank/DDBJ whole genome shotgun (WGS) entry which is preliminary data.</text>
</comment>
<evidence type="ECO:0000313" key="5">
    <source>
        <dbReference type="Proteomes" id="UP001286456"/>
    </source>
</evidence>
<dbReference type="Proteomes" id="UP001286456">
    <property type="component" value="Unassembled WGS sequence"/>
</dbReference>
<keyword evidence="5" id="KW-1185">Reference proteome</keyword>
<dbReference type="Pfam" id="PF05368">
    <property type="entry name" value="NmrA"/>
    <property type="match status" value="1"/>
</dbReference>
<feature type="domain" description="NmrA-like" evidence="3">
    <location>
        <begin position="2"/>
        <end position="257"/>
    </location>
</feature>
<dbReference type="CDD" id="cd05251">
    <property type="entry name" value="NmrA_like_SDR_a"/>
    <property type="match status" value="1"/>
</dbReference>
<reference evidence="4" key="2">
    <citation type="submission" date="2023-06" db="EMBL/GenBank/DDBJ databases">
        <authorList>
            <consortium name="Lawrence Berkeley National Laboratory"/>
            <person name="Haridas S."/>
            <person name="Hensen N."/>
            <person name="Bonometti L."/>
            <person name="Westerberg I."/>
            <person name="Brannstrom I.O."/>
            <person name="Guillou S."/>
            <person name="Cros-Aarteil S."/>
            <person name="Calhoun S."/>
            <person name="Kuo A."/>
            <person name="Mondo S."/>
            <person name="Pangilinan J."/>
            <person name="Riley R."/>
            <person name="Labutti K."/>
            <person name="Andreopoulos B."/>
            <person name="Lipzen A."/>
            <person name="Chen C."/>
            <person name="Yanf M."/>
            <person name="Daum C."/>
            <person name="Ng V."/>
            <person name="Clum A."/>
            <person name="Steindorff A."/>
            <person name="Ohm R."/>
            <person name="Martin F."/>
            <person name="Silar P."/>
            <person name="Natvig D."/>
            <person name="Lalanne C."/>
            <person name="Gautier V."/>
            <person name="Ament-Velasquez S.L."/>
            <person name="Kruys A."/>
            <person name="Hutchinson M.I."/>
            <person name="Powell A.J."/>
            <person name="Barry K."/>
            <person name="Miller A.N."/>
            <person name="Grigoriev I.V."/>
            <person name="Debuchy R."/>
            <person name="Gladieux P."/>
            <person name="Thoren M.H."/>
            <person name="Johannesson H."/>
        </authorList>
    </citation>
    <scope>NUCLEOTIDE SEQUENCE</scope>
    <source>
        <strain evidence="4">SMH4131-1</strain>
    </source>
</reference>
<dbReference type="GO" id="GO:0005634">
    <property type="term" value="C:nucleus"/>
    <property type="evidence" value="ECO:0007669"/>
    <property type="project" value="TreeGrafter"/>
</dbReference>
<dbReference type="AlphaFoldDB" id="A0AAE0IXR7"/>
<dbReference type="PANTHER" id="PTHR42748:SF25">
    <property type="entry name" value="NMRA FAMILY PROTEIN"/>
    <property type="match status" value="1"/>
</dbReference>
<dbReference type="InterPro" id="IPR051164">
    <property type="entry name" value="NmrA-like_oxidored"/>
</dbReference>
<protein>
    <recommendedName>
        <fullName evidence="3">NmrA-like domain-containing protein</fullName>
    </recommendedName>
</protein>
<evidence type="ECO:0000313" key="4">
    <source>
        <dbReference type="EMBL" id="KAK3332862.1"/>
    </source>
</evidence>
<dbReference type="SUPFAM" id="SSF51735">
    <property type="entry name" value="NAD(P)-binding Rossmann-fold domains"/>
    <property type="match status" value="1"/>
</dbReference>
<dbReference type="FunFam" id="3.40.50.720:FF:000528">
    <property type="entry name" value="Nucleoside-diphosphate-sugar epimerase family protein"/>
    <property type="match status" value="1"/>
</dbReference>
<evidence type="ECO:0000256" key="1">
    <source>
        <dbReference type="ARBA" id="ARBA00006328"/>
    </source>
</evidence>
<reference evidence="4" key="1">
    <citation type="journal article" date="2023" name="Mol. Phylogenet. Evol.">
        <title>Genome-scale phylogeny and comparative genomics of the fungal order Sordariales.</title>
        <authorList>
            <person name="Hensen N."/>
            <person name="Bonometti L."/>
            <person name="Westerberg I."/>
            <person name="Brannstrom I.O."/>
            <person name="Guillou S."/>
            <person name="Cros-Aarteil S."/>
            <person name="Calhoun S."/>
            <person name="Haridas S."/>
            <person name="Kuo A."/>
            <person name="Mondo S."/>
            <person name="Pangilinan J."/>
            <person name="Riley R."/>
            <person name="LaButti K."/>
            <person name="Andreopoulos B."/>
            <person name="Lipzen A."/>
            <person name="Chen C."/>
            <person name="Yan M."/>
            <person name="Daum C."/>
            <person name="Ng V."/>
            <person name="Clum A."/>
            <person name="Steindorff A."/>
            <person name="Ohm R.A."/>
            <person name="Martin F."/>
            <person name="Silar P."/>
            <person name="Natvig D.O."/>
            <person name="Lalanne C."/>
            <person name="Gautier V."/>
            <person name="Ament-Velasquez S.L."/>
            <person name="Kruys A."/>
            <person name="Hutchinson M.I."/>
            <person name="Powell A.J."/>
            <person name="Barry K."/>
            <person name="Miller A.N."/>
            <person name="Grigoriev I.V."/>
            <person name="Debuchy R."/>
            <person name="Gladieux P."/>
            <person name="Hiltunen Thoren M."/>
            <person name="Johannesson H."/>
        </authorList>
    </citation>
    <scope>NUCLEOTIDE SEQUENCE</scope>
    <source>
        <strain evidence="4">SMH4131-1</strain>
    </source>
</reference>
<proteinExistence type="inferred from homology"/>
<organism evidence="4 5">
    <name type="scientific">Cercophora scortea</name>
    <dbReference type="NCBI Taxonomy" id="314031"/>
    <lineage>
        <taxon>Eukaryota</taxon>
        <taxon>Fungi</taxon>
        <taxon>Dikarya</taxon>
        <taxon>Ascomycota</taxon>
        <taxon>Pezizomycotina</taxon>
        <taxon>Sordariomycetes</taxon>
        <taxon>Sordariomycetidae</taxon>
        <taxon>Sordariales</taxon>
        <taxon>Lasiosphaeriaceae</taxon>
        <taxon>Cercophora</taxon>
    </lineage>
</organism>
<gene>
    <name evidence="4" type="ORF">B0T19DRAFT_368130</name>
</gene>
<evidence type="ECO:0000256" key="2">
    <source>
        <dbReference type="ARBA" id="ARBA00022857"/>
    </source>
</evidence>
<accession>A0AAE0IXR7</accession>
<keyword evidence="2" id="KW-0521">NADP</keyword>
<sequence>MSKALLITGATGHQGGAVIQALLDNHRNEFTILAVTRDTSSASAQRLASKSPSIKLVQGNLDDVPALFEEARRVNNNQPIWGVFSVQVSLGPGVTVEGEIVQGKALVDGALTAGVKHFVYSSVERGGDKASWDNPTPIPHFQSKHQIEHHLRSAASASGSDMGWTILRPVAFMDNLAPGFQTKVFLAALRNYLGENNKPLQWIATDDIGVFAAKAFASPGEWDGRAVGLAGDELTIEEMSRAFARVTGSPAPIAYGFFGSALTYAVKEMGLMIGWFASDGYKADIEARRKDYPGLLTFEQWLAQKSPFAAKN</sequence>
<dbReference type="EMBL" id="JAUEPO010000002">
    <property type="protein sequence ID" value="KAK3332862.1"/>
    <property type="molecule type" value="Genomic_DNA"/>
</dbReference>
<evidence type="ECO:0000259" key="3">
    <source>
        <dbReference type="Pfam" id="PF05368"/>
    </source>
</evidence>
<dbReference type="InterPro" id="IPR008030">
    <property type="entry name" value="NmrA-like"/>
</dbReference>
<dbReference type="PANTHER" id="PTHR42748">
    <property type="entry name" value="NITROGEN METABOLITE REPRESSION PROTEIN NMRA FAMILY MEMBER"/>
    <property type="match status" value="1"/>
</dbReference>
<name>A0AAE0IXR7_9PEZI</name>
<dbReference type="Gene3D" id="3.40.50.720">
    <property type="entry name" value="NAD(P)-binding Rossmann-like Domain"/>
    <property type="match status" value="1"/>
</dbReference>
<dbReference type="Gene3D" id="3.90.25.10">
    <property type="entry name" value="UDP-galactose 4-epimerase, domain 1"/>
    <property type="match status" value="1"/>
</dbReference>
<comment type="similarity">
    <text evidence="1">Belongs to the NmrA-type oxidoreductase family.</text>
</comment>
<dbReference type="InterPro" id="IPR036291">
    <property type="entry name" value="NAD(P)-bd_dom_sf"/>
</dbReference>